<reference evidence="13" key="1">
    <citation type="submission" date="2017-09" db="EMBL/GenBank/DDBJ databases">
        <title>Depth-based differentiation of microbial function through sediment-hosted aquifers and enrichment of novel symbionts in the deep terrestrial subsurface.</title>
        <authorList>
            <person name="Probst A.J."/>
            <person name="Ladd B."/>
            <person name="Jarett J.K."/>
            <person name="Geller-Mcgrath D.E."/>
            <person name="Sieber C.M.K."/>
            <person name="Emerson J.B."/>
            <person name="Anantharaman K."/>
            <person name="Thomas B.C."/>
            <person name="Malmstrom R."/>
            <person name="Stieglmeier M."/>
            <person name="Klingl A."/>
            <person name="Woyke T."/>
            <person name="Ryan C.M."/>
            <person name="Banfield J.F."/>
        </authorList>
    </citation>
    <scope>NUCLEOTIDE SEQUENCE [LARGE SCALE GENOMIC DNA]</scope>
</reference>
<dbReference type="InterPro" id="IPR022646">
    <property type="entry name" value="SecD/SecF_CS"/>
</dbReference>
<dbReference type="GO" id="GO:0005886">
    <property type="term" value="C:plasma membrane"/>
    <property type="evidence" value="ECO:0007669"/>
    <property type="project" value="UniProtKB-SubCell"/>
</dbReference>
<dbReference type="NCBIfam" id="TIGR00966">
    <property type="entry name" value="transloc_SecF"/>
    <property type="match status" value="1"/>
</dbReference>
<feature type="transmembrane region" description="Helical" evidence="10">
    <location>
        <begin position="244"/>
        <end position="265"/>
    </location>
</feature>
<dbReference type="EMBL" id="PFGB01000056">
    <property type="protein sequence ID" value="PIW34922.1"/>
    <property type="molecule type" value="Genomic_DNA"/>
</dbReference>
<protein>
    <recommendedName>
        <fullName evidence="10">Protein-export membrane protein SecF</fullName>
    </recommendedName>
</protein>
<dbReference type="GO" id="GO:0065002">
    <property type="term" value="P:intracellular protein transmembrane transport"/>
    <property type="evidence" value="ECO:0007669"/>
    <property type="project" value="UniProtKB-UniRule"/>
</dbReference>
<keyword evidence="5 10" id="KW-0812">Transmembrane</keyword>
<evidence type="ECO:0000256" key="9">
    <source>
        <dbReference type="ARBA" id="ARBA00023136"/>
    </source>
</evidence>
<dbReference type="GO" id="GO:0015450">
    <property type="term" value="F:protein-transporting ATPase activity"/>
    <property type="evidence" value="ECO:0007669"/>
    <property type="project" value="InterPro"/>
</dbReference>
<keyword evidence="8 10" id="KW-0811">Translocation</keyword>
<comment type="similarity">
    <text evidence="10">Belongs to the SecD/SecF family. SecF subfamily.</text>
</comment>
<dbReference type="Pfam" id="PF07549">
    <property type="entry name" value="Sec_GG"/>
    <property type="match status" value="1"/>
</dbReference>
<dbReference type="PRINTS" id="PR01755">
    <property type="entry name" value="SECFTRNLCASE"/>
</dbReference>
<evidence type="ECO:0000313" key="12">
    <source>
        <dbReference type="EMBL" id="PIW34922.1"/>
    </source>
</evidence>
<evidence type="ECO:0000256" key="3">
    <source>
        <dbReference type="ARBA" id="ARBA00022475"/>
    </source>
</evidence>
<comment type="subunit">
    <text evidence="10">Forms a complex with SecD. Part of the essential Sec protein translocation apparatus which comprises SecA, SecYEG and auxiliary proteins SecDF. Other proteins may also be involved.</text>
</comment>
<dbReference type="SUPFAM" id="SSF82866">
    <property type="entry name" value="Multidrug efflux transporter AcrB transmembrane domain"/>
    <property type="match status" value="1"/>
</dbReference>
<keyword evidence="2 10" id="KW-0813">Transport</keyword>
<gene>
    <name evidence="10 12" type="primary">secF</name>
    <name evidence="12" type="ORF">COW25_01735</name>
</gene>
<feature type="transmembrane region" description="Helical" evidence="10">
    <location>
        <begin position="197"/>
        <end position="216"/>
    </location>
</feature>
<dbReference type="InterPro" id="IPR022813">
    <property type="entry name" value="SecD/SecF_arch_bac"/>
</dbReference>
<dbReference type="Gene3D" id="1.20.1640.10">
    <property type="entry name" value="Multidrug efflux transporter AcrB transmembrane domain"/>
    <property type="match status" value="1"/>
</dbReference>
<evidence type="ECO:0000256" key="4">
    <source>
        <dbReference type="ARBA" id="ARBA00022519"/>
    </source>
</evidence>
<dbReference type="InterPro" id="IPR000731">
    <property type="entry name" value="SSD"/>
</dbReference>
<feature type="transmembrane region" description="Helical" evidence="10">
    <location>
        <begin position="132"/>
        <end position="151"/>
    </location>
</feature>
<keyword evidence="7 10" id="KW-1133">Transmembrane helix</keyword>
<evidence type="ECO:0000259" key="11">
    <source>
        <dbReference type="PROSITE" id="PS50156"/>
    </source>
</evidence>
<evidence type="ECO:0000313" key="13">
    <source>
        <dbReference type="Proteomes" id="UP000230215"/>
    </source>
</evidence>
<feature type="transmembrane region" description="Helical" evidence="10">
    <location>
        <begin position="12"/>
        <end position="34"/>
    </location>
</feature>
<evidence type="ECO:0000256" key="8">
    <source>
        <dbReference type="ARBA" id="ARBA00023010"/>
    </source>
</evidence>
<keyword evidence="3 10" id="KW-1003">Cell membrane</keyword>
<dbReference type="InterPro" id="IPR048634">
    <property type="entry name" value="SecD_SecF_C"/>
</dbReference>
<keyword evidence="4" id="KW-0997">Cell inner membrane</keyword>
<evidence type="ECO:0000256" key="5">
    <source>
        <dbReference type="ARBA" id="ARBA00022692"/>
    </source>
</evidence>
<feature type="transmembrane region" description="Helical" evidence="10">
    <location>
        <begin position="271"/>
        <end position="298"/>
    </location>
</feature>
<dbReference type="PANTHER" id="PTHR30081">
    <property type="entry name" value="PROTEIN-EXPORT MEMBRANE PROTEIN SEC"/>
    <property type="match status" value="1"/>
</dbReference>
<dbReference type="Pfam" id="PF02355">
    <property type="entry name" value="SecD_SecF_C"/>
    <property type="match status" value="1"/>
</dbReference>
<sequence length="304" mass="34045">MTNNMNIIGNRKIFLSISGVLALASFLAIGIFGLKPGIDFSGGTMWQIKLALSDTRQISSDELKNFFQTDLKTEDVVIFPAENRSFIVRLPHISEDEHQQYFSALKNKFGGMEELSFQNIGPAIGEELRTGAFWAITMVLLGISLYIAFAFRKVSYPIKSWKYGIITLVTLLHDITIPAGLLAVLGKYSGIEIDTNFMVALLVIMGFSVHDTIVVFDRIRENLMFQKGKFDLAEIINNSVNQTFVRSVNTSLTLVLILLMMFFFGPITLKYFILTILVGVVTGTYSSIFIASPLLLIFHSKENR</sequence>
<evidence type="ECO:0000256" key="1">
    <source>
        <dbReference type="ARBA" id="ARBA00004651"/>
    </source>
</evidence>
<dbReference type="InterPro" id="IPR005665">
    <property type="entry name" value="SecF_bac"/>
</dbReference>
<comment type="caution">
    <text evidence="12">The sequence shown here is derived from an EMBL/GenBank/DDBJ whole genome shotgun (WGS) entry which is preliminary data.</text>
</comment>
<keyword evidence="9 10" id="KW-0472">Membrane</keyword>
<organism evidence="12 13">
    <name type="scientific">Candidatus Nealsonbacteria bacterium CG15_BIG_FIL_POST_REV_8_21_14_020_37_12</name>
    <dbReference type="NCBI Taxonomy" id="1974716"/>
    <lineage>
        <taxon>Bacteria</taxon>
        <taxon>Candidatus Nealsoniibacteriota</taxon>
    </lineage>
</organism>
<comment type="subcellular location">
    <subcellularLocation>
        <location evidence="1 10">Cell membrane</location>
        <topology evidence="1 10">Multi-pass membrane protein</topology>
    </subcellularLocation>
</comment>
<dbReference type="Proteomes" id="UP000230215">
    <property type="component" value="Unassembled WGS sequence"/>
</dbReference>
<dbReference type="PROSITE" id="PS50156">
    <property type="entry name" value="SSD"/>
    <property type="match status" value="1"/>
</dbReference>
<evidence type="ECO:0000256" key="2">
    <source>
        <dbReference type="ARBA" id="ARBA00022448"/>
    </source>
</evidence>
<dbReference type="GO" id="GO:0043952">
    <property type="term" value="P:protein transport by the Sec complex"/>
    <property type="evidence" value="ECO:0007669"/>
    <property type="project" value="UniProtKB-UniRule"/>
</dbReference>
<evidence type="ECO:0000256" key="6">
    <source>
        <dbReference type="ARBA" id="ARBA00022927"/>
    </source>
</evidence>
<proteinExistence type="inferred from homology"/>
<dbReference type="GO" id="GO:0006605">
    <property type="term" value="P:protein targeting"/>
    <property type="evidence" value="ECO:0007669"/>
    <property type="project" value="UniProtKB-UniRule"/>
</dbReference>
<dbReference type="InterPro" id="IPR022645">
    <property type="entry name" value="SecD/SecF_bac"/>
</dbReference>
<comment type="function">
    <text evidence="10">Part of the Sec protein translocase complex. Interacts with the SecYEG preprotein conducting channel. SecDF uses the proton motive force (PMF) to complete protein translocation after the ATP-dependent function of SecA.</text>
</comment>
<dbReference type="AlphaFoldDB" id="A0A2M7H168"/>
<evidence type="ECO:0000256" key="7">
    <source>
        <dbReference type="ARBA" id="ARBA00022989"/>
    </source>
</evidence>
<keyword evidence="6 10" id="KW-0653">Protein transport</keyword>
<dbReference type="HAMAP" id="MF_01464_B">
    <property type="entry name" value="SecF_B"/>
    <property type="match status" value="1"/>
</dbReference>
<feature type="transmembrane region" description="Helical" evidence="10">
    <location>
        <begin position="163"/>
        <end position="185"/>
    </location>
</feature>
<name>A0A2M7H168_9BACT</name>
<accession>A0A2M7H168</accession>
<feature type="domain" description="SSD" evidence="11">
    <location>
        <begin position="132"/>
        <end position="297"/>
    </location>
</feature>
<evidence type="ECO:0000256" key="10">
    <source>
        <dbReference type="HAMAP-Rule" id="MF_01464"/>
    </source>
</evidence>
<dbReference type="PANTHER" id="PTHR30081:SF8">
    <property type="entry name" value="PROTEIN TRANSLOCASE SUBUNIT SECF"/>
    <property type="match status" value="1"/>
</dbReference>